<evidence type="ECO:0000313" key="2">
    <source>
        <dbReference type="EMBL" id="MBN4066766.1"/>
    </source>
</evidence>
<evidence type="ECO:0000256" key="1">
    <source>
        <dbReference type="SAM" id="MobiDB-lite"/>
    </source>
</evidence>
<proteinExistence type="predicted"/>
<comment type="caution">
    <text evidence="2">The sequence shown here is derived from an EMBL/GenBank/DDBJ whole genome shotgun (WGS) entry which is preliminary data.</text>
</comment>
<feature type="region of interest" description="Disordered" evidence="1">
    <location>
        <begin position="201"/>
        <end position="225"/>
    </location>
</feature>
<accession>A0ABS3AR41</accession>
<gene>
    <name evidence="2" type="ORF">JYU14_01625</name>
</gene>
<dbReference type="Proteomes" id="UP000722121">
    <property type="component" value="Unassembled WGS sequence"/>
</dbReference>
<name>A0ABS3AR41_9BACT</name>
<sequence>MKRFLSVLIAFVVGGALAFTGAYYLKEKGQKESTKPSRVMAPTTSSLQKPVPSQIEEELNALAAKMLVDWKSESRLTLNMVAQLRSYEDMLEEVMGYSQRVEKDLAIFDEISKHKFQEDVALQADLFSGKKSEVVAKHLQQFQANRVGAILARMRPREASTIMDHWAVADDQRVSKFYREVMASYLNNKRFDENPEFFTKQLAKATHDDNAPAKPAARSAGQPTK</sequence>
<evidence type="ECO:0000313" key="3">
    <source>
        <dbReference type="Proteomes" id="UP000722121"/>
    </source>
</evidence>
<organism evidence="2 3">
    <name type="scientific">Simkania negevensis</name>
    <dbReference type="NCBI Taxonomy" id="83561"/>
    <lineage>
        <taxon>Bacteria</taxon>
        <taxon>Pseudomonadati</taxon>
        <taxon>Chlamydiota</taxon>
        <taxon>Chlamydiia</taxon>
        <taxon>Parachlamydiales</taxon>
        <taxon>Simkaniaceae</taxon>
        <taxon>Simkania</taxon>
    </lineage>
</organism>
<reference evidence="2 3" key="1">
    <citation type="submission" date="2021-02" db="EMBL/GenBank/DDBJ databases">
        <title>Activity-based single-cell genomes from oceanic crustal fluid captures similar information to metagenomic and metatranscriptomic surveys with orders of magnitude less sampling.</title>
        <authorList>
            <person name="D'Angelo T.S."/>
            <person name="Orcutt B.N."/>
        </authorList>
    </citation>
    <scope>NUCLEOTIDE SEQUENCE [LARGE SCALE GENOMIC DNA]</scope>
    <source>
        <strain evidence="2">AH-315-G07</strain>
    </source>
</reference>
<dbReference type="EMBL" id="JAFITR010000022">
    <property type="protein sequence ID" value="MBN4066766.1"/>
    <property type="molecule type" value="Genomic_DNA"/>
</dbReference>
<keyword evidence="3" id="KW-1185">Reference proteome</keyword>
<protein>
    <submittedName>
        <fullName evidence="2">Uncharacterized protein</fullName>
    </submittedName>
</protein>